<reference evidence="2 3" key="1">
    <citation type="submission" date="2020-08" db="EMBL/GenBank/DDBJ databases">
        <title>Genomic Encyclopedia of Type Strains, Phase IV (KMG-IV): sequencing the most valuable type-strain genomes for metagenomic binning, comparative biology and taxonomic classification.</title>
        <authorList>
            <person name="Goeker M."/>
        </authorList>
    </citation>
    <scope>NUCLEOTIDE SEQUENCE [LARGE SCALE GENOMIC DNA]</scope>
    <source>
        <strain evidence="2 3">DSM 101806</strain>
    </source>
</reference>
<accession>A0A7W6NUX2</accession>
<dbReference type="Pfam" id="PF18723">
    <property type="entry name" value="HMUDK_hel"/>
    <property type="match status" value="1"/>
</dbReference>
<sequence length="333" mass="38316">MQITEVFDLYWKFAAERQRIYFRRLADPEGPWTDDQVLANYRFTNSYRASDRVSQYLIREVQYRSDRPSTPDELFFRTILFKIFNRIDTWEVLEAKFGPLTWANVDLNRIDATLSMLMQSGRRIYSAAYIMPSPRYGHARKHANHLALIADMMDQRLSQRLQQLPTLEAVYEALLRWSGIGPFLAFQYAIDLNYSALLDHDEAAFVVAGPGALDGLAKCFENLDGQSPEEVIHWICDQQESALGARGIDFRTLYGRRLQPIDCQNLLCEISKYARVSHPQFAGISGRTRIKQSFRATLRPIPAPMFPPKWGLDVTTPDLTIPALGMHKRSLFA</sequence>
<comment type="caution">
    <text evidence="2">The sequence shown here is derived from an EMBL/GenBank/DDBJ whole genome shotgun (WGS) entry which is preliminary data.</text>
</comment>
<evidence type="ECO:0000313" key="3">
    <source>
        <dbReference type="Proteomes" id="UP000557392"/>
    </source>
</evidence>
<evidence type="ECO:0000259" key="1">
    <source>
        <dbReference type="Pfam" id="PF18723"/>
    </source>
</evidence>
<dbReference type="AlphaFoldDB" id="A0A7W6NUX2"/>
<proteinExistence type="predicted"/>
<keyword evidence="3" id="KW-1185">Reference proteome</keyword>
<organism evidence="2 3">
    <name type="scientific">Sphingomonas kyeonggiensis</name>
    <dbReference type="NCBI Taxonomy" id="1268553"/>
    <lineage>
        <taxon>Bacteria</taxon>
        <taxon>Pseudomonadati</taxon>
        <taxon>Pseudomonadota</taxon>
        <taxon>Alphaproteobacteria</taxon>
        <taxon>Sphingomonadales</taxon>
        <taxon>Sphingomonadaceae</taxon>
        <taxon>Sphingomonas</taxon>
    </lineage>
</organism>
<name>A0A7W6NUX2_9SPHN</name>
<dbReference type="EMBL" id="JACIEH010000001">
    <property type="protein sequence ID" value="MBB4096817.1"/>
    <property type="molecule type" value="Genomic_DNA"/>
</dbReference>
<evidence type="ECO:0000313" key="2">
    <source>
        <dbReference type="EMBL" id="MBB4096817.1"/>
    </source>
</evidence>
<protein>
    <recommendedName>
        <fullName evidence="1">5-hmdU DNA kinase helical domain-containing protein</fullName>
    </recommendedName>
</protein>
<dbReference type="RefSeq" id="WP_183993990.1">
    <property type="nucleotide sequence ID" value="NZ_JACIEH010000001.1"/>
</dbReference>
<gene>
    <name evidence="2" type="ORF">GGR46_000350</name>
</gene>
<dbReference type="Proteomes" id="UP000557392">
    <property type="component" value="Unassembled WGS sequence"/>
</dbReference>
<dbReference type="InterPro" id="IPR040684">
    <property type="entry name" value="HMUDK_hel"/>
</dbReference>
<feature type="domain" description="5-hmdU DNA kinase helical" evidence="1">
    <location>
        <begin position="4"/>
        <end position="282"/>
    </location>
</feature>